<evidence type="ECO:0000259" key="1">
    <source>
        <dbReference type="Pfam" id="PF12680"/>
    </source>
</evidence>
<dbReference type="Gene3D" id="3.10.450.50">
    <property type="match status" value="1"/>
</dbReference>
<sequence>MSASKNKKLMQGIFTELSKGNDRLFIDSMAEDMKWVWMGSGQWSRTFDGKDEVLGELWSAVQKTLKPPYTVVANNFIADGDYVAVEAVGQNSTPDGKIYHNKYCWVCQIVDGKIRELKEYMDTDLVTRTFAENPH</sequence>
<evidence type="ECO:0000313" key="3">
    <source>
        <dbReference type="Proteomes" id="UP000479293"/>
    </source>
</evidence>
<evidence type="ECO:0000313" key="2">
    <source>
        <dbReference type="EMBL" id="MPR35487.1"/>
    </source>
</evidence>
<dbReference type="PANTHER" id="PTHR41252">
    <property type="entry name" value="BLR2505 PROTEIN"/>
    <property type="match status" value="1"/>
</dbReference>
<name>A0A7C9FE89_9BACT</name>
<reference evidence="2 3" key="1">
    <citation type="submission" date="2019-10" db="EMBL/GenBank/DDBJ databases">
        <title>Draft Genome Sequence of Cytophagaceae sp. SJW1-29.</title>
        <authorList>
            <person name="Choi A."/>
        </authorList>
    </citation>
    <scope>NUCLEOTIDE SEQUENCE [LARGE SCALE GENOMIC DNA]</scope>
    <source>
        <strain evidence="2 3">SJW1-29</strain>
    </source>
</reference>
<keyword evidence="3" id="KW-1185">Reference proteome</keyword>
<dbReference type="Pfam" id="PF12680">
    <property type="entry name" value="SnoaL_2"/>
    <property type="match status" value="1"/>
</dbReference>
<accession>A0A7C9FE89</accession>
<dbReference type="EMBL" id="WHLY01000002">
    <property type="protein sequence ID" value="MPR35487.1"/>
    <property type="molecule type" value="Genomic_DNA"/>
</dbReference>
<organism evidence="2 3">
    <name type="scientific">Salmonirosea aquatica</name>
    <dbReference type="NCBI Taxonomy" id="2654236"/>
    <lineage>
        <taxon>Bacteria</taxon>
        <taxon>Pseudomonadati</taxon>
        <taxon>Bacteroidota</taxon>
        <taxon>Cytophagia</taxon>
        <taxon>Cytophagales</taxon>
        <taxon>Spirosomataceae</taxon>
        <taxon>Salmonirosea</taxon>
    </lineage>
</organism>
<protein>
    <submittedName>
        <fullName evidence="2">Nuclear transport factor 2 family protein</fullName>
    </submittedName>
</protein>
<dbReference type="RefSeq" id="WP_152762585.1">
    <property type="nucleotide sequence ID" value="NZ_WHLY01000002.1"/>
</dbReference>
<gene>
    <name evidence="2" type="ORF">GBK04_19565</name>
</gene>
<comment type="caution">
    <text evidence="2">The sequence shown here is derived from an EMBL/GenBank/DDBJ whole genome shotgun (WGS) entry which is preliminary data.</text>
</comment>
<feature type="domain" description="SnoaL-like" evidence="1">
    <location>
        <begin position="14"/>
        <end position="116"/>
    </location>
</feature>
<dbReference type="InterPro" id="IPR037401">
    <property type="entry name" value="SnoaL-like"/>
</dbReference>
<dbReference type="AlphaFoldDB" id="A0A7C9FE89"/>
<dbReference type="SUPFAM" id="SSF54427">
    <property type="entry name" value="NTF2-like"/>
    <property type="match status" value="1"/>
</dbReference>
<dbReference type="PANTHER" id="PTHR41252:SF1">
    <property type="entry name" value="BLR2505 PROTEIN"/>
    <property type="match status" value="1"/>
</dbReference>
<proteinExistence type="predicted"/>
<dbReference type="Proteomes" id="UP000479293">
    <property type="component" value="Unassembled WGS sequence"/>
</dbReference>
<dbReference type="InterPro" id="IPR032710">
    <property type="entry name" value="NTF2-like_dom_sf"/>
</dbReference>